<proteinExistence type="predicted"/>
<dbReference type="EMBL" id="JAUSQM010000001">
    <property type="protein sequence ID" value="MDP9820624.1"/>
    <property type="molecule type" value="Genomic_DNA"/>
</dbReference>
<feature type="domain" description="HTH marR-type" evidence="1">
    <location>
        <begin position="7"/>
        <end position="146"/>
    </location>
</feature>
<dbReference type="PANTHER" id="PTHR33164">
    <property type="entry name" value="TRANSCRIPTIONAL REGULATOR, MARR FAMILY"/>
    <property type="match status" value="1"/>
</dbReference>
<dbReference type="RefSeq" id="WP_068120395.1">
    <property type="nucleotide sequence ID" value="NZ_CCXJ01000267.1"/>
</dbReference>
<comment type="caution">
    <text evidence="2">The sequence shown here is derived from an EMBL/GenBank/DDBJ whole genome shotgun (WGS) entry which is preliminary data.</text>
</comment>
<sequence length="166" mass="18326">MTGRPERSELFEVVEREVGAILARARTALHERATLVHPALNGSAYLCLITLREHPGGCPQSRLVELLSLDKAVVSRAVSDLERLGFVVRRRDDRDGRVHLLSLTDAAWARLAEVAEVRRATFVARFDAWSDDDVAEFAAALRRYNAVFETGAGTTRAGTTREPVAT</sequence>
<dbReference type="Gene3D" id="1.10.10.10">
    <property type="entry name" value="Winged helix-like DNA-binding domain superfamily/Winged helix DNA-binding domain"/>
    <property type="match status" value="1"/>
</dbReference>
<dbReference type="Proteomes" id="UP001240447">
    <property type="component" value="Unassembled WGS sequence"/>
</dbReference>
<protein>
    <submittedName>
        <fullName evidence="2">DNA-binding MarR family transcriptional regulator</fullName>
    </submittedName>
</protein>
<evidence type="ECO:0000313" key="3">
    <source>
        <dbReference type="Proteomes" id="UP001240447"/>
    </source>
</evidence>
<keyword evidence="3" id="KW-1185">Reference proteome</keyword>
<dbReference type="InterPro" id="IPR000835">
    <property type="entry name" value="HTH_MarR-typ"/>
</dbReference>
<reference evidence="2 3" key="1">
    <citation type="submission" date="2023-07" db="EMBL/GenBank/DDBJ databases">
        <title>Sequencing the genomes of 1000 actinobacteria strains.</title>
        <authorList>
            <person name="Klenk H.-P."/>
        </authorList>
    </citation>
    <scope>NUCLEOTIDE SEQUENCE [LARGE SCALE GENOMIC DNA]</scope>
    <source>
        <strain evidence="2 3">GD13</strain>
    </source>
</reference>
<accession>A0ABT9NJP2</accession>
<name>A0ABT9NJP2_9ACTN</name>
<dbReference type="InterPro" id="IPR036388">
    <property type="entry name" value="WH-like_DNA-bd_sf"/>
</dbReference>
<keyword evidence="2" id="KW-0238">DNA-binding</keyword>
<dbReference type="SUPFAM" id="SSF46785">
    <property type="entry name" value="Winged helix' DNA-binding domain"/>
    <property type="match status" value="1"/>
</dbReference>
<dbReference type="InterPro" id="IPR039422">
    <property type="entry name" value="MarR/SlyA-like"/>
</dbReference>
<organism evidence="2 3">
    <name type="scientific">Nocardioides massiliensis</name>
    <dbReference type="NCBI Taxonomy" id="1325935"/>
    <lineage>
        <taxon>Bacteria</taxon>
        <taxon>Bacillati</taxon>
        <taxon>Actinomycetota</taxon>
        <taxon>Actinomycetes</taxon>
        <taxon>Propionibacteriales</taxon>
        <taxon>Nocardioidaceae</taxon>
        <taxon>Nocardioides</taxon>
    </lineage>
</organism>
<dbReference type="PANTHER" id="PTHR33164:SF57">
    <property type="entry name" value="MARR-FAMILY TRANSCRIPTIONAL REGULATOR"/>
    <property type="match status" value="1"/>
</dbReference>
<gene>
    <name evidence="2" type="ORF">J2S59_000433</name>
</gene>
<dbReference type="PROSITE" id="PS50995">
    <property type="entry name" value="HTH_MARR_2"/>
    <property type="match status" value="1"/>
</dbReference>
<dbReference type="GO" id="GO:0003677">
    <property type="term" value="F:DNA binding"/>
    <property type="evidence" value="ECO:0007669"/>
    <property type="project" value="UniProtKB-KW"/>
</dbReference>
<dbReference type="InterPro" id="IPR036390">
    <property type="entry name" value="WH_DNA-bd_sf"/>
</dbReference>
<evidence type="ECO:0000313" key="2">
    <source>
        <dbReference type="EMBL" id="MDP9820624.1"/>
    </source>
</evidence>
<dbReference type="SMART" id="SM00347">
    <property type="entry name" value="HTH_MARR"/>
    <property type="match status" value="1"/>
</dbReference>
<dbReference type="Pfam" id="PF12802">
    <property type="entry name" value="MarR_2"/>
    <property type="match status" value="1"/>
</dbReference>
<evidence type="ECO:0000259" key="1">
    <source>
        <dbReference type="PROSITE" id="PS50995"/>
    </source>
</evidence>